<feature type="compositionally biased region" description="Low complexity" evidence="1">
    <location>
        <begin position="1"/>
        <end position="13"/>
    </location>
</feature>
<feature type="compositionally biased region" description="Basic residues" evidence="1">
    <location>
        <begin position="24"/>
        <end position="39"/>
    </location>
</feature>
<feature type="compositionally biased region" description="Basic and acidic residues" evidence="1">
    <location>
        <begin position="42"/>
        <end position="57"/>
    </location>
</feature>
<gene>
    <name evidence="2" type="ORF">MNEG_15761</name>
</gene>
<proteinExistence type="predicted"/>
<sequence length="57" mass="6057">VGGPAGAVPAGAGVPPPRLPLPLRRQRNLPRPRAHRRPPSHGPERRGGPRPAPRVDQ</sequence>
<dbReference type="Proteomes" id="UP000054498">
    <property type="component" value="Unassembled WGS sequence"/>
</dbReference>
<dbReference type="KEGG" id="mng:MNEG_15761"/>
<dbReference type="EMBL" id="KK105860">
    <property type="protein sequence ID" value="KIY92202.1"/>
    <property type="molecule type" value="Genomic_DNA"/>
</dbReference>
<dbReference type="AlphaFoldDB" id="A0A0D2IW91"/>
<organism evidence="2 3">
    <name type="scientific">Monoraphidium neglectum</name>
    <dbReference type="NCBI Taxonomy" id="145388"/>
    <lineage>
        <taxon>Eukaryota</taxon>
        <taxon>Viridiplantae</taxon>
        <taxon>Chlorophyta</taxon>
        <taxon>core chlorophytes</taxon>
        <taxon>Chlorophyceae</taxon>
        <taxon>CS clade</taxon>
        <taxon>Sphaeropleales</taxon>
        <taxon>Selenastraceae</taxon>
        <taxon>Monoraphidium</taxon>
    </lineage>
</organism>
<feature type="region of interest" description="Disordered" evidence="1">
    <location>
        <begin position="1"/>
        <end position="57"/>
    </location>
</feature>
<evidence type="ECO:0000313" key="3">
    <source>
        <dbReference type="Proteomes" id="UP000054498"/>
    </source>
</evidence>
<evidence type="ECO:0000313" key="2">
    <source>
        <dbReference type="EMBL" id="KIY92202.1"/>
    </source>
</evidence>
<feature type="non-terminal residue" evidence="2">
    <location>
        <position position="57"/>
    </location>
</feature>
<reference evidence="2 3" key="1">
    <citation type="journal article" date="2013" name="BMC Genomics">
        <title>Reconstruction of the lipid metabolism for the microalga Monoraphidium neglectum from its genome sequence reveals characteristics suitable for biofuel production.</title>
        <authorList>
            <person name="Bogen C."/>
            <person name="Al-Dilaimi A."/>
            <person name="Albersmeier A."/>
            <person name="Wichmann J."/>
            <person name="Grundmann M."/>
            <person name="Rupp O."/>
            <person name="Lauersen K.J."/>
            <person name="Blifernez-Klassen O."/>
            <person name="Kalinowski J."/>
            <person name="Goesmann A."/>
            <person name="Mussgnug J.H."/>
            <person name="Kruse O."/>
        </authorList>
    </citation>
    <scope>NUCLEOTIDE SEQUENCE [LARGE SCALE GENOMIC DNA]</scope>
    <source>
        <strain evidence="2 3">SAG 48.87</strain>
    </source>
</reference>
<evidence type="ECO:0000256" key="1">
    <source>
        <dbReference type="SAM" id="MobiDB-lite"/>
    </source>
</evidence>
<feature type="non-terminal residue" evidence="2">
    <location>
        <position position="1"/>
    </location>
</feature>
<name>A0A0D2IW91_9CHLO</name>
<protein>
    <submittedName>
        <fullName evidence="2">Uncharacterized protein</fullName>
    </submittedName>
</protein>
<keyword evidence="3" id="KW-1185">Reference proteome</keyword>
<dbReference type="GeneID" id="25733455"/>
<dbReference type="RefSeq" id="XP_013891222.1">
    <property type="nucleotide sequence ID" value="XM_014035768.1"/>
</dbReference>
<accession>A0A0D2IW91</accession>